<dbReference type="SMART" id="SM00025">
    <property type="entry name" value="Pumilio"/>
    <property type="match status" value="5"/>
</dbReference>
<sequence length="816" mass="94463">MNSNKQNKFRNNEQRYKKTKDTGHYSSEIIMYYVRLKDLILKGDLLKDEIGCETITQHIIEDINKKELDNLLLSDQRCSKVVEIILGISTLSIIRLFSKVEDELKKNEYLESNNFKDNLFNRLEESTSNFVTVCIKILNKMEYCIFNQYSSHIVQTTLESIILLNSHLQDCKIKIILEKLELLQISFMVNLQNLTRNIGWIKIICDPCGSHVARTIISSCIGDIKFDINGLEEHILSHLGRRNRASRLNLKFNNQNYLLKVPVMFKEFLLCKASDIDGDSLSGQIYECLRSDIEGIIYDPYASPTLSVLCFSLYKIKDEFPTNKGVNKLNKYNPLYKLLSCIITLGQKSKDILNPVKKVEKIKRYLVNCSINWMNSEIASCTLEMLIELIPDEVFTLWISSHCNTDNLGSIKDINLDNKGVQISLINKMVSSCYGNYIIQKILKSNRLNEPDFIQLIKVVDFQVIFKSGYIGVLNCILETCRKFQSHYKLVTKNIWKAIELKSSNDYKYAFACLIFCKTRSELQNIIEEREINLDKIEGEIEERIGDINDSTIIDDKDSFEIVKKSNENRLSRLSTSTYGCNVINSLIHFPAETIHPLISGITYFISHFKEIMIKELGMKQYGVRMIESMVGVNSQIPITIIRKWINAFSGHFLELGLNNNGSFAVSAMYKASDKIMKRKIVQELLDKENGGADMIKSRNYSLYKRCEIPLYLELDEKLWDISQSQKTKTRIMFSDILKEEPEIKNKNINNEILSKSSENRVNKQKKENKYSNNTQYFKDNKLDTEISKNSDSNEIDKGMESIIKFIKNKKIKKYE</sequence>
<gene>
    <name evidence="3" type="ORF">cand_034620</name>
</gene>
<dbReference type="PANTHER" id="PTHR13102:SF0">
    <property type="entry name" value="NUCLEOLAR PROTEIN 9"/>
    <property type="match status" value="1"/>
</dbReference>
<evidence type="ECO:0000256" key="2">
    <source>
        <dbReference type="SAM" id="MobiDB-lite"/>
    </source>
</evidence>
<keyword evidence="4" id="KW-1185">Reference proteome</keyword>
<feature type="region of interest" description="Disordered" evidence="2">
    <location>
        <begin position="1"/>
        <end position="20"/>
    </location>
</feature>
<dbReference type="RefSeq" id="XP_067070083.1">
    <property type="nucleotide sequence ID" value="XM_067213688.1"/>
</dbReference>
<proteinExistence type="predicted"/>
<dbReference type="GO" id="GO:0030686">
    <property type="term" value="C:90S preribosome"/>
    <property type="evidence" value="ECO:0007669"/>
    <property type="project" value="TreeGrafter"/>
</dbReference>
<reference evidence="3 4" key="1">
    <citation type="submission" date="2016-10" db="EMBL/GenBank/DDBJ databases">
        <title>Reductive evolution of mitochondrial metabolism and differential evolution of invasion-related proteins in Cryptosporidium.</title>
        <authorList>
            <person name="Liu S."/>
            <person name="Roellig D.M."/>
            <person name="Guo Y."/>
            <person name="Li N."/>
            <person name="Frace M.A."/>
            <person name="Tang K."/>
            <person name="Zhang L."/>
            <person name="Feng Y."/>
            <person name="Xiao L."/>
        </authorList>
    </citation>
    <scope>NUCLEOTIDE SEQUENCE [LARGE SCALE GENOMIC DNA]</scope>
    <source>
        <strain evidence="3">30847</strain>
    </source>
</reference>
<organism evidence="3 4">
    <name type="scientific">Cryptosporidium andersoni</name>
    <dbReference type="NCBI Taxonomy" id="117008"/>
    <lineage>
        <taxon>Eukaryota</taxon>
        <taxon>Sar</taxon>
        <taxon>Alveolata</taxon>
        <taxon>Apicomplexa</taxon>
        <taxon>Conoidasida</taxon>
        <taxon>Coccidia</taxon>
        <taxon>Eucoccidiorida</taxon>
        <taxon>Eimeriorina</taxon>
        <taxon>Cryptosporidiidae</taxon>
        <taxon>Cryptosporidium</taxon>
    </lineage>
</organism>
<evidence type="ECO:0000313" key="4">
    <source>
        <dbReference type="Proteomes" id="UP000186804"/>
    </source>
</evidence>
<dbReference type="GO" id="GO:0005730">
    <property type="term" value="C:nucleolus"/>
    <property type="evidence" value="ECO:0007669"/>
    <property type="project" value="TreeGrafter"/>
</dbReference>
<feature type="compositionally biased region" description="Basic and acidic residues" evidence="2">
    <location>
        <begin position="758"/>
        <end position="770"/>
    </location>
</feature>
<evidence type="ECO:0000256" key="1">
    <source>
        <dbReference type="ARBA" id="ARBA00022737"/>
    </source>
</evidence>
<dbReference type="GO" id="GO:0000472">
    <property type="term" value="P:endonucleolytic cleavage to generate mature 5'-end of SSU-rRNA from (SSU-rRNA, 5.8S rRNA, LSU-rRNA)"/>
    <property type="evidence" value="ECO:0007669"/>
    <property type="project" value="TreeGrafter"/>
</dbReference>
<dbReference type="GO" id="GO:0000480">
    <property type="term" value="P:endonucleolytic cleavage in 5'-ETS of tricistronic rRNA transcript (SSU-rRNA, 5.8S rRNA, LSU-rRNA)"/>
    <property type="evidence" value="ECO:0007669"/>
    <property type="project" value="TreeGrafter"/>
</dbReference>
<dbReference type="Pfam" id="PF22493">
    <property type="entry name" value="PUF_NOP9"/>
    <property type="match status" value="1"/>
</dbReference>
<dbReference type="OrthoDB" id="9987665at2759"/>
<dbReference type="AlphaFoldDB" id="A0A1J4MZ47"/>
<dbReference type="GeneID" id="92367646"/>
<name>A0A1J4MZ47_9CRYT</name>
<dbReference type="InterPro" id="IPR040000">
    <property type="entry name" value="NOP9"/>
</dbReference>
<dbReference type="Gene3D" id="1.25.10.10">
    <property type="entry name" value="Leucine-rich Repeat Variant"/>
    <property type="match status" value="2"/>
</dbReference>
<protein>
    <submittedName>
        <fullName evidence="3">Uncharacterized protein</fullName>
    </submittedName>
</protein>
<dbReference type="GO" id="GO:0000447">
    <property type="term" value="P:endonucleolytic cleavage in ITS1 to separate SSU-rRNA from 5.8S rRNA and LSU-rRNA from tricistronic rRNA transcript (SSU-rRNA, 5.8S rRNA, LSU-rRNA)"/>
    <property type="evidence" value="ECO:0007669"/>
    <property type="project" value="TreeGrafter"/>
</dbReference>
<dbReference type="SUPFAM" id="SSF48371">
    <property type="entry name" value="ARM repeat"/>
    <property type="match status" value="1"/>
</dbReference>
<dbReference type="GO" id="GO:0030688">
    <property type="term" value="C:preribosome, small subunit precursor"/>
    <property type="evidence" value="ECO:0007669"/>
    <property type="project" value="TreeGrafter"/>
</dbReference>
<dbReference type="EMBL" id="LRBS01000003">
    <property type="protein sequence ID" value="OII78237.1"/>
    <property type="molecule type" value="Genomic_DNA"/>
</dbReference>
<comment type="caution">
    <text evidence="3">The sequence shown here is derived from an EMBL/GenBank/DDBJ whole genome shotgun (WGS) entry which is preliminary data.</text>
</comment>
<dbReference type="GO" id="GO:0003723">
    <property type="term" value="F:RNA binding"/>
    <property type="evidence" value="ECO:0007669"/>
    <property type="project" value="InterPro"/>
</dbReference>
<keyword evidence="1" id="KW-0677">Repeat</keyword>
<dbReference type="GO" id="GO:0000056">
    <property type="term" value="P:ribosomal small subunit export from nucleus"/>
    <property type="evidence" value="ECO:0007669"/>
    <property type="project" value="TreeGrafter"/>
</dbReference>
<dbReference type="InterPro" id="IPR011989">
    <property type="entry name" value="ARM-like"/>
</dbReference>
<dbReference type="InterPro" id="IPR001313">
    <property type="entry name" value="Pumilio_RNA-bd_rpt"/>
</dbReference>
<dbReference type="Proteomes" id="UP000186804">
    <property type="component" value="Unassembled WGS sequence"/>
</dbReference>
<feature type="compositionally biased region" description="Basic and acidic residues" evidence="2">
    <location>
        <begin position="10"/>
        <end position="20"/>
    </location>
</feature>
<dbReference type="PANTHER" id="PTHR13102">
    <property type="entry name" value="NUCLEOLAR PROTEIN 9"/>
    <property type="match status" value="1"/>
</dbReference>
<dbReference type="VEuPathDB" id="CryptoDB:cand_034620"/>
<accession>A0A1J4MZ47</accession>
<feature type="region of interest" description="Disordered" evidence="2">
    <location>
        <begin position="755"/>
        <end position="775"/>
    </location>
</feature>
<dbReference type="InterPro" id="IPR016024">
    <property type="entry name" value="ARM-type_fold"/>
</dbReference>
<evidence type="ECO:0000313" key="3">
    <source>
        <dbReference type="EMBL" id="OII78237.1"/>
    </source>
</evidence>